<dbReference type="AlphaFoldDB" id="A0A4U5PGC3"/>
<keyword evidence="8" id="KW-0653">Protein transport</keyword>
<dbReference type="PANTHER" id="PTHR13050">
    <property type="entry name" value="USE1-LIKE PROTEIN"/>
    <property type="match status" value="1"/>
</dbReference>
<evidence type="ECO:0000256" key="6">
    <source>
        <dbReference type="ARBA" id="ARBA00022824"/>
    </source>
</evidence>
<evidence type="ECO:0000256" key="12">
    <source>
        <dbReference type="SAM" id="MobiDB-lite"/>
    </source>
</evidence>
<dbReference type="GO" id="GO:0006890">
    <property type="term" value="P:retrograde vesicle-mediated transport, Golgi to endoplasmic reticulum"/>
    <property type="evidence" value="ECO:0007669"/>
    <property type="project" value="TreeGrafter"/>
</dbReference>
<keyword evidence="6" id="KW-0256">Endoplasmic reticulum</keyword>
<dbReference type="GO" id="GO:0015031">
    <property type="term" value="P:protein transport"/>
    <property type="evidence" value="ECO:0007669"/>
    <property type="project" value="UniProtKB-KW"/>
</dbReference>
<keyword evidence="7" id="KW-0931">ER-Golgi transport</keyword>
<dbReference type="GO" id="GO:0005789">
    <property type="term" value="C:endoplasmic reticulum membrane"/>
    <property type="evidence" value="ECO:0007669"/>
    <property type="project" value="UniProtKB-SubCell"/>
</dbReference>
<keyword evidence="10 13" id="KW-0472">Membrane</keyword>
<evidence type="ECO:0000313" key="15">
    <source>
        <dbReference type="Proteomes" id="UP000298663"/>
    </source>
</evidence>
<comment type="similarity">
    <text evidence="2">Belongs to the USE1 family.</text>
</comment>
<accession>A0A4U5PGC3</accession>
<evidence type="ECO:0000256" key="9">
    <source>
        <dbReference type="ARBA" id="ARBA00022989"/>
    </source>
</evidence>
<evidence type="ECO:0000256" key="2">
    <source>
        <dbReference type="ARBA" id="ARBA00007891"/>
    </source>
</evidence>
<comment type="subcellular location">
    <subcellularLocation>
        <location evidence="1">Endoplasmic reticulum membrane</location>
        <topology evidence="1">Single-pass type IV membrane protein</topology>
    </subcellularLocation>
</comment>
<dbReference type="InterPro" id="IPR019150">
    <property type="entry name" value="Vesicle_transport_protein_Use1"/>
</dbReference>
<evidence type="ECO:0000256" key="4">
    <source>
        <dbReference type="ARBA" id="ARBA00022448"/>
    </source>
</evidence>
<feature type="region of interest" description="Disordered" evidence="12">
    <location>
        <begin position="103"/>
        <end position="130"/>
    </location>
</feature>
<feature type="transmembrane region" description="Helical" evidence="13">
    <location>
        <begin position="243"/>
        <end position="267"/>
    </location>
</feature>
<dbReference type="EMBL" id="AZBU02000002">
    <property type="protein sequence ID" value="TKR95124.1"/>
    <property type="molecule type" value="Genomic_DNA"/>
</dbReference>
<keyword evidence="9 13" id="KW-1133">Transmembrane helix</keyword>
<dbReference type="GO" id="GO:0005484">
    <property type="term" value="F:SNAP receptor activity"/>
    <property type="evidence" value="ECO:0007669"/>
    <property type="project" value="TreeGrafter"/>
</dbReference>
<evidence type="ECO:0000256" key="13">
    <source>
        <dbReference type="SAM" id="Phobius"/>
    </source>
</evidence>
<evidence type="ECO:0000256" key="3">
    <source>
        <dbReference type="ARBA" id="ARBA00015843"/>
    </source>
</evidence>
<dbReference type="Proteomes" id="UP000298663">
    <property type="component" value="Unassembled WGS sequence"/>
</dbReference>
<protein>
    <recommendedName>
        <fullName evidence="3">Vesicle transport protein USE1</fullName>
    </recommendedName>
    <alternativeName>
        <fullName evidence="11">USE1-like protein</fullName>
    </alternativeName>
</protein>
<sequence>MAGPGAVRLSKDEIYFQRLLHRTKKRCVGELTPNVYKLKASIDLMEALFSKLQDDKAIDNEVLMQYGRDVQQLKILVEAERKKTAEDLLRSIEALPRVSPSTDLRRRRRVQSSGIERSEADMKDEDEEEDVGQTCSLIKERAKQIYVADLRKQLLGSATKESVVGPDGDIFSDAYIVKQEALHGDLAEELLYLTKSLKMNFQTAGDVIRKDNETLSTMQKVAEKNTESLEFESKRLAHYAYKSWINCIMAAVVVLVVWTFLVMVLIIKFNRKY</sequence>
<evidence type="ECO:0000313" key="14">
    <source>
        <dbReference type="EMBL" id="TKR95124.1"/>
    </source>
</evidence>
<evidence type="ECO:0000256" key="11">
    <source>
        <dbReference type="ARBA" id="ARBA00032711"/>
    </source>
</evidence>
<reference evidence="14 15" key="2">
    <citation type="journal article" date="2019" name="G3 (Bethesda)">
        <title>Hybrid Assembly of the Genome of the Entomopathogenic Nematode Steinernema carpocapsae Identifies the X-Chromosome.</title>
        <authorList>
            <person name="Serra L."/>
            <person name="Macchietto M."/>
            <person name="Macias-Munoz A."/>
            <person name="McGill C.J."/>
            <person name="Rodriguez I.M."/>
            <person name="Rodriguez B."/>
            <person name="Murad R."/>
            <person name="Mortazavi A."/>
        </authorList>
    </citation>
    <scope>NUCLEOTIDE SEQUENCE [LARGE SCALE GENOMIC DNA]</scope>
    <source>
        <strain evidence="14 15">ALL</strain>
    </source>
</reference>
<dbReference type="GO" id="GO:0031201">
    <property type="term" value="C:SNARE complex"/>
    <property type="evidence" value="ECO:0007669"/>
    <property type="project" value="TreeGrafter"/>
</dbReference>
<evidence type="ECO:0000256" key="1">
    <source>
        <dbReference type="ARBA" id="ARBA00004163"/>
    </source>
</evidence>
<comment type="caution">
    <text evidence="14">The sequence shown here is derived from an EMBL/GenBank/DDBJ whole genome shotgun (WGS) entry which is preliminary data.</text>
</comment>
<evidence type="ECO:0000256" key="5">
    <source>
        <dbReference type="ARBA" id="ARBA00022692"/>
    </source>
</evidence>
<proteinExistence type="inferred from homology"/>
<keyword evidence="15" id="KW-1185">Reference proteome</keyword>
<evidence type="ECO:0000256" key="10">
    <source>
        <dbReference type="ARBA" id="ARBA00023136"/>
    </source>
</evidence>
<dbReference type="CDD" id="cd15860">
    <property type="entry name" value="SNARE_USE1"/>
    <property type="match status" value="1"/>
</dbReference>
<gene>
    <name evidence="14" type="ORF">L596_009336</name>
</gene>
<dbReference type="OrthoDB" id="4506189at2759"/>
<keyword evidence="4" id="KW-0813">Transport</keyword>
<dbReference type="STRING" id="34508.A0A4U5PGC3"/>
<evidence type="ECO:0000256" key="7">
    <source>
        <dbReference type="ARBA" id="ARBA00022892"/>
    </source>
</evidence>
<organism evidence="14 15">
    <name type="scientific">Steinernema carpocapsae</name>
    <name type="common">Entomopathogenic nematode</name>
    <dbReference type="NCBI Taxonomy" id="34508"/>
    <lineage>
        <taxon>Eukaryota</taxon>
        <taxon>Metazoa</taxon>
        <taxon>Ecdysozoa</taxon>
        <taxon>Nematoda</taxon>
        <taxon>Chromadorea</taxon>
        <taxon>Rhabditida</taxon>
        <taxon>Tylenchina</taxon>
        <taxon>Panagrolaimomorpha</taxon>
        <taxon>Strongyloidoidea</taxon>
        <taxon>Steinernematidae</taxon>
        <taxon>Steinernema</taxon>
    </lineage>
</organism>
<name>A0A4U5PGC3_STECR</name>
<reference evidence="14 15" key="1">
    <citation type="journal article" date="2015" name="Genome Biol.">
        <title>Comparative genomics of Steinernema reveals deeply conserved gene regulatory networks.</title>
        <authorList>
            <person name="Dillman A.R."/>
            <person name="Macchietto M."/>
            <person name="Porter C.F."/>
            <person name="Rogers A."/>
            <person name="Williams B."/>
            <person name="Antoshechkin I."/>
            <person name="Lee M.M."/>
            <person name="Goodwin Z."/>
            <person name="Lu X."/>
            <person name="Lewis E.E."/>
            <person name="Goodrich-Blair H."/>
            <person name="Stock S.P."/>
            <person name="Adams B.J."/>
            <person name="Sternberg P.W."/>
            <person name="Mortazavi A."/>
        </authorList>
    </citation>
    <scope>NUCLEOTIDE SEQUENCE [LARGE SCALE GENOMIC DNA]</scope>
    <source>
        <strain evidence="14 15">ALL</strain>
    </source>
</reference>
<evidence type="ECO:0000256" key="8">
    <source>
        <dbReference type="ARBA" id="ARBA00022927"/>
    </source>
</evidence>
<dbReference type="PANTHER" id="PTHR13050:SF7">
    <property type="entry name" value="VESICLE TRANSPORT PROTEIN USE1"/>
    <property type="match status" value="1"/>
</dbReference>
<keyword evidence="5 13" id="KW-0812">Transmembrane</keyword>
<dbReference type="Pfam" id="PF09753">
    <property type="entry name" value="Use1"/>
    <property type="match status" value="1"/>
</dbReference>